<keyword evidence="3 8" id="KW-0548">Nucleotidyltransferase</keyword>
<feature type="binding site" evidence="8">
    <location>
        <position position="86"/>
    </location>
    <ligand>
        <name>ATP</name>
        <dbReference type="ChEBI" id="CHEBI:30616"/>
    </ligand>
</feature>
<dbReference type="AlphaFoldDB" id="A9FY49"/>
<dbReference type="eggNOG" id="COG0397">
    <property type="taxonomic scope" value="Bacteria"/>
</dbReference>
<keyword evidence="8" id="KW-0464">Manganese</keyword>
<feature type="binding site" evidence="8">
    <location>
        <position position="88"/>
    </location>
    <ligand>
        <name>ATP</name>
        <dbReference type="ChEBI" id="CHEBI:30616"/>
    </ligand>
</feature>
<feature type="binding site" evidence="8">
    <location>
        <position position="172"/>
    </location>
    <ligand>
        <name>ATP</name>
        <dbReference type="ChEBI" id="CHEBI:30616"/>
    </ligand>
</feature>
<comment type="catalytic activity">
    <reaction evidence="8">
        <text>L-tyrosyl-[protein] + UTP = O-(5'-uridylyl)-L-tyrosyl-[protein] + diphosphate</text>
        <dbReference type="Rhea" id="RHEA:83887"/>
        <dbReference type="Rhea" id="RHEA-COMP:10136"/>
        <dbReference type="Rhea" id="RHEA-COMP:20238"/>
        <dbReference type="ChEBI" id="CHEBI:33019"/>
        <dbReference type="ChEBI" id="CHEBI:46398"/>
        <dbReference type="ChEBI" id="CHEBI:46858"/>
        <dbReference type="ChEBI" id="CHEBI:90602"/>
    </reaction>
</comment>
<dbReference type="EC" id="2.7.7.-" evidence="8"/>
<protein>
    <recommendedName>
        <fullName evidence="8">Protein nucleotidyltransferase YdiU</fullName>
        <ecNumber evidence="8">2.7.7.-</ecNumber>
    </recommendedName>
    <alternativeName>
        <fullName evidence="8">Protein adenylyltransferase YdiU</fullName>
        <ecNumber evidence="8">2.7.7.108</ecNumber>
    </alternativeName>
    <alternativeName>
        <fullName evidence="8">Protein uridylyltransferase YdiU</fullName>
        <ecNumber evidence="8">2.7.7.-</ecNumber>
    </alternativeName>
</protein>
<comment type="catalytic activity">
    <reaction evidence="8">
        <text>L-seryl-[protein] + UTP = O-(5'-uridylyl)-L-seryl-[protein] + diphosphate</text>
        <dbReference type="Rhea" id="RHEA:64604"/>
        <dbReference type="Rhea" id="RHEA-COMP:9863"/>
        <dbReference type="Rhea" id="RHEA-COMP:16635"/>
        <dbReference type="ChEBI" id="CHEBI:29999"/>
        <dbReference type="ChEBI" id="CHEBI:33019"/>
        <dbReference type="ChEBI" id="CHEBI:46398"/>
        <dbReference type="ChEBI" id="CHEBI:156051"/>
    </reaction>
</comment>
<feature type="binding site" evidence="8">
    <location>
        <position position="258"/>
    </location>
    <ligand>
        <name>ATP</name>
        <dbReference type="ChEBI" id="CHEBI:30616"/>
    </ligand>
</feature>
<feature type="binding site" evidence="8">
    <location>
        <position position="121"/>
    </location>
    <ligand>
        <name>ATP</name>
        <dbReference type="ChEBI" id="CHEBI:30616"/>
    </ligand>
</feature>
<dbReference type="OrthoDB" id="9776281at2"/>
<dbReference type="GO" id="GO:0030145">
    <property type="term" value="F:manganese ion binding"/>
    <property type="evidence" value="ECO:0007669"/>
    <property type="project" value="UniProtKB-UniRule"/>
</dbReference>
<feature type="binding site" evidence="8">
    <location>
        <position position="122"/>
    </location>
    <ligand>
        <name>ATP</name>
        <dbReference type="ChEBI" id="CHEBI:30616"/>
    </ligand>
</feature>
<evidence type="ECO:0000313" key="10">
    <source>
        <dbReference type="Proteomes" id="UP000002139"/>
    </source>
</evidence>
<comment type="cofactor">
    <cofactor evidence="8">
        <name>Mg(2+)</name>
        <dbReference type="ChEBI" id="CHEBI:18420"/>
    </cofactor>
    <cofactor evidence="8">
        <name>Mn(2+)</name>
        <dbReference type="ChEBI" id="CHEBI:29035"/>
    </cofactor>
</comment>
<reference evidence="9 10" key="1">
    <citation type="journal article" date="2007" name="Nat. Biotechnol.">
        <title>Complete genome sequence of the myxobacterium Sorangium cellulosum.</title>
        <authorList>
            <person name="Schneiker S."/>
            <person name="Perlova O."/>
            <person name="Kaiser O."/>
            <person name="Gerth K."/>
            <person name="Alici A."/>
            <person name="Altmeyer M.O."/>
            <person name="Bartels D."/>
            <person name="Bekel T."/>
            <person name="Beyer S."/>
            <person name="Bode E."/>
            <person name="Bode H.B."/>
            <person name="Bolten C.J."/>
            <person name="Choudhuri J.V."/>
            <person name="Doss S."/>
            <person name="Elnakady Y.A."/>
            <person name="Frank B."/>
            <person name="Gaigalat L."/>
            <person name="Goesmann A."/>
            <person name="Groeger C."/>
            <person name="Gross F."/>
            <person name="Jelsbak L."/>
            <person name="Jelsbak L."/>
            <person name="Kalinowski J."/>
            <person name="Kegler C."/>
            <person name="Knauber T."/>
            <person name="Konietzny S."/>
            <person name="Kopp M."/>
            <person name="Krause L."/>
            <person name="Krug D."/>
            <person name="Linke B."/>
            <person name="Mahmud T."/>
            <person name="Martinez-Arias R."/>
            <person name="McHardy A.C."/>
            <person name="Merai M."/>
            <person name="Meyer F."/>
            <person name="Mormann S."/>
            <person name="Munoz-Dorado J."/>
            <person name="Perez J."/>
            <person name="Pradella S."/>
            <person name="Rachid S."/>
            <person name="Raddatz G."/>
            <person name="Rosenau F."/>
            <person name="Rueckert C."/>
            <person name="Sasse F."/>
            <person name="Scharfe M."/>
            <person name="Schuster S.C."/>
            <person name="Suen G."/>
            <person name="Treuner-Lange A."/>
            <person name="Velicer G.J."/>
            <person name="Vorholter F.-J."/>
            <person name="Weissman K.J."/>
            <person name="Welch R.D."/>
            <person name="Wenzel S.C."/>
            <person name="Whitworth D.E."/>
            <person name="Wilhelm S."/>
            <person name="Wittmann C."/>
            <person name="Bloecker H."/>
            <person name="Puehler A."/>
            <person name="Mueller R."/>
        </authorList>
    </citation>
    <scope>NUCLEOTIDE SEQUENCE [LARGE SCALE GENOMIC DNA]</scope>
    <source>
        <strain evidence="10">So ce56</strain>
    </source>
</reference>
<dbReference type="BioCyc" id="SCEL448385:SCE_RS27800-MONOMER"/>
<evidence type="ECO:0000256" key="2">
    <source>
        <dbReference type="ARBA" id="ARBA00022679"/>
    </source>
</evidence>
<feature type="binding site" evidence="8">
    <location>
        <position position="258"/>
    </location>
    <ligand>
        <name>Mg(2+)</name>
        <dbReference type="ChEBI" id="CHEBI:18420"/>
    </ligand>
</feature>
<dbReference type="RefSeq" id="WP_012238050.1">
    <property type="nucleotide sequence ID" value="NC_010162.1"/>
</dbReference>
<dbReference type="KEGG" id="scl:sce5419"/>
<evidence type="ECO:0000256" key="7">
    <source>
        <dbReference type="ARBA" id="ARBA00022842"/>
    </source>
</evidence>
<dbReference type="PANTHER" id="PTHR32057:SF14">
    <property type="entry name" value="PROTEIN ADENYLYLTRANSFERASE SELO, MITOCHONDRIAL"/>
    <property type="match status" value="1"/>
</dbReference>
<keyword evidence="6 8" id="KW-0067">ATP-binding</keyword>
<organism evidence="9 10">
    <name type="scientific">Sorangium cellulosum (strain So ce56)</name>
    <name type="common">Polyangium cellulosum (strain So ce56)</name>
    <dbReference type="NCBI Taxonomy" id="448385"/>
    <lineage>
        <taxon>Bacteria</taxon>
        <taxon>Pseudomonadati</taxon>
        <taxon>Myxococcota</taxon>
        <taxon>Polyangia</taxon>
        <taxon>Polyangiales</taxon>
        <taxon>Polyangiaceae</taxon>
        <taxon>Sorangium</taxon>
    </lineage>
</organism>
<feature type="binding site" evidence="8">
    <location>
        <position position="179"/>
    </location>
    <ligand>
        <name>ATP</name>
        <dbReference type="ChEBI" id="CHEBI:30616"/>
    </ligand>
</feature>
<evidence type="ECO:0000256" key="1">
    <source>
        <dbReference type="ARBA" id="ARBA00009747"/>
    </source>
</evidence>
<keyword evidence="4 8" id="KW-0479">Metal-binding</keyword>
<dbReference type="Proteomes" id="UP000002139">
    <property type="component" value="Chromosome"/>
</dbReference>
<comment type="catalytic activity">
    <reaction evidence="8">
        <text>L-tyrosyl-[protein] + ATP = O-(5'-adenylyl)-L-tyrosyl-[protein] + diphosphate</text>
        <dbReference type="Rhea" id="RHEA:54288"/>
        <dbReference type="Rhea" id="RHEA-COMP:10136"/>
        <dbReference type="Rhea" id="RHEA-COMP:13846"/>
        <dbReference type="ChEBI" id="CHEBI:30616"/>
        <dbReference type="ChEBI" id="CHEBI:33019"/>
        <dbReference type="ChEBI" id="CHEBI:46858"/>
        <dbReference type="ChEBI" id="CHEBI:83624"/>
        <dbReference type="EC" id="2.7.7.108"/>
    </reaction>
</comment>
<evidence type="ECO:0000256" key="4">
    <source>
        <dbReference type="ARBA" id="ARBA00022723"/>
    </source>
</evidence>
<dbReference type="STRING" id="448385.sce5419"/>
<evidence type="ECO:0000256" key="3">
    <source>
        <dbReference type="ARBA" id="ARBA00022695"/>
    </source>
</evidence>
<keyword evidence="10" id="KW-1185">Reference proteome</keyword>
<dbReference type="InterPro" id="IPR003846">
    <property type="entry name" value="SelO"/>
</dbReference>
<proteinExistence type="inferred from homology"/>
<comment type="function">
    <text evidence="8">Nucleotidyltransferase involved in the post-translational modification of proteins. It can catalyze the addition of adenosine monophosphate (AMP) or uridine monophosphate (UMP) to a protein, resulting in modifications known as AMPylation and UMPylation.</text>
</comment>
<feature type="active site" description="Proton acceptor" evidence="8">
    <location>
        <position position="248"/>
    </location>
</feature>
<dbReference type="Pfam" id="PF02696">
    <property type="entry name" value="SelO"/>
    <property type="match status" value="1"/>
</dbReference>
<dbReference type="GO" id="GO:0000287">
    <property type="term" value="F:magnesium ion binding"/>
    <property type="evidence" value="ECO:0007669"/>
    <property type="project" value="UniProtKB-UniRule"/>
</dbReference>
<comment type="catalytic activity">
    <reaction evidence="8">
        <text>L-histidyl-[protein] + UTP = N(tele)-(5'-uridylyl)-L-histidyl-[protein] + diphosphate</text>
        <dbReference type="Rhea" id="RHEA:83891"/>
        <dbReference type="Rhea" id="RHEA-COMP:9745"/>
        <dbReference type="Rhea" id="RHEA-COMP:20239"/>
        <dbReference type="ChEBI" id="CHEBI:29979"/>
        <dbReference type="ChEBI" id="CHEBI:33019"/>
        <dbReference type="ChEBI" id="CHEBI:46398"/>
        <dbReference type="ChEBI" id="CHEBI:233474"/>
    </reaction>
</comment>
<keyword evidence="2 8" id="KW-0808">Transferase</keyword>
<comment type="catalytic activity">
    <reaction evidence="8">
        <text>L-seryl-[protein] + ATP = 3-O-(5'-adenylyl)-L-seryl-[protein] + diphosphate</text>
        <dbReference type="Rhea" id="RHEA:58120"/>
        <dbReference type="Rhea" id="RHEA-COMP:9863"/>
        <dbReference type="Rhea" id="RHEA-COMP:15073"/>
        <dbReference type="ChEBI" id="CHEBI:29999"/>
        <dbReference type="ChEBI" id="CHEBI:30616"/>
        <dbReference type="ChEBI" id="CHEBI:33019"/>
        <dbReference type="ChEBI" id="CHEBI:142516"/>
        <dbReference type="EC" id="2.7.7.108"/>
    </reaction>
</comment>
<feature type="binding site" evidence="8">
    <location>
        <position position="89"/>
    </location>
    <ligand>
        <name>ATP</name>
        <dbReference type="ChEBI" id="CHEBI:30616"/>
    </ligand>
</feature>
<dbReference type="GO" id="GO:0070733">
    <property type="term" value="F:AMPylase activity"/>
    <property type="evidence" value="ECO:0007669"/>
    <property type="project" value="UniProtKB-EC"/>
</dbReference>
<dbReference type="NCBIfam" id="NF000658">
    <property type="entry name" value="PRK00029.1"/>
    <property type="match status" value="1"/>
</dbReference>
<accession>A9FY49</accession>
<dbReference type="EMBL" id="AM746676">
    <property type="protein sequence ID" value="CAN95582.1"/>
    <property type="molecule type" value="Genomic_DNA"/>
</dbReference>
<feature type="binding site" evidence="8">
    <location>
        <position position="109"/>
    </location>
    <ligand>
        <name>ATP</name>
        <dbReference type="ChEBI" id="CHEBI:30616"/>
    </ligand>
</feature>
<evidence type="ECO:0000256" key="8">
    <source>
        <dbReference type="HAMAP-Rule" id="MF_00692"/>
    </source>
</evidence>
<name>A9FY49_SORC5</name>
<sequence length="490" mass="53321">MKLPFDNTYARLPDRFHARVAPARVRAPRVVKVNRALAEVLGLDAEQLASAEGAEVLAGNALAEGAEPIALAYAGHQFGSFVSQLGDGRAILLGEVVGRDGKRRDLQLKGAGRTPFSRGGDGRAALGPVLREYVVSEAMAALGVPTTRALAAVTTGEPVYREEVLPGAVLTRVAASHIRVGTFQFFAARDDREALATLASYALSRHYPEAMGSGNDALALLERVVDAQASLVARWLGVGFVHGVMNTDNTSISGETIDYGPCAFLDEYDPAKKFSSIDRGGRYAFGNQPRIAQWNMARLAEALLPLLAEGEEEAVRLATERVERFSALFVAAHARVLRAKLGFAREEEGDLALAADLLERLASNGVDYTVFFRRLCASAADPAADAQVAALFAEPGAFRDWAESWRRRLAREQITPEARASAMRLVNPAFIPRNHRIEALIQAAVLRDDFEPFETLVRVLERPYDDQPENAHLSEPPQLDERVQYTFCGT</sequence>
<evidence type="ECO:0000256" key="6">
    <source>
        <dbReference type="ARBA" id="ARBA00022840"/>
    </source>
</evidence>
<keyword evidence="7 8" id="KW-0460">Magnesium</keyword>
<evidence type="ECO:0000256" key="5">
    <source>
        <dbReference type="ARBA" id="ARBA00022741"/>
    </source>
</evidence>
<dbReference type="PANTHER" id="PTHR32057">
    <property type="entry name" value="PROTEIN ADENYLYLTRANSFERASE SELO, MITOCHONDRIAL"/>
    <property type="match status" value="1"/>
</dbReference>
<keyword evidence="5 8" id="KW-0547">Nucleotide-binding</keyword>
<dbReference type="EC" id="2.7.7.108" evidence="8"/>
<comment type="catalytic activity">
    <reaction evidence="8">
        <text>L-threonyl-[protein] + ATP = 3-O-(5'-adenylyl)-L-threonyl-[protein] + diphosphate</text>
        <dbReference type="Rhea" id="RHEA:54292"/>
        <dbReference type="Rhea" id="RHEA-COMP:11060"/>
        <dbReference type="Rhea" id="RHEA-COMP:13847"/>
        <dbReference type="ChEBI" id="CHEBI:30013"/>
        <dbReference type="ChEBI" id="CHEBI:30616"/>
        <dbReference type="ChEBI" id="CHEBI:33019"/>
        <dbReference type="ChEBI" id="CHEBI:138113"/>
        <dbReference type="EC" id="2.7.7.108"/>
    </reaction>
</comment>
<evidence type="ECO:0000313" key="9">
    <source>
        <dbReference type="EMBL" id="CAN95582.1"/>
    </source>
</evidence>
<dbReference type="HOGENOM" id="CLU_010245_4_0_7"/>
<comment type="similarity">
    <text evidence="1 8">Belongs to the SELO family.</text>
</comment>
<dbReference type="GO" id="GO:0005524">
    <property type="term" value="F:ATP binding"/>
    <property type="evidence" value="ECO:0007669"/>
    <property type="project" value="UniProtKB-UniRule"/>
</dbReference>
<gene>
    <name evidence="8" type="primary">ydiU</name>
    <name evidence="8" type="synonym">selO</name>
    <name evidence="9" type="ordered locus">sce5419</name>
</gene>
<dbReference type="HAMAP" id="MF_00692">
    <property type="entry name" value="SelO"/>
    <property type="match status" value="1"/>
</dbReference>
<feature type="binding site" evidence="8">
    <location>
        <position position="249"/>
    </location>
    <ligand>
        <name>Mg(2+)</name>
        <dbReference type="ChEBI" id="CHEBI:18420"/>
    </ligand>
</feature>